<dbReference type="EMBL" id="PZQS01000005">
    <property type="protein sequence ID" value="PVD29986.1"/>
    <property type="molecule type" value="Genomic_DNA"/>
</dbReference>
<dbReference type="InterPro" id="IPR009772">
    <property type="entry name" value="CDC123"/>
</dbReference>
<evidence type="ECO:0000313" key="3">
    <source>
        <dbReference type="Proteomes" id="UP000245119"/>
    </source>
</evidence>
<evidence type="ECO:0000313" key="2">
    <source>
        <dbReference type="EMBL" id="PVD29986.1"/>
    </source>
</evidence>
<organism evidence="2 3">
    <name type="scientific">Pomacea canaliculata</name>
    <name type="common">Golden apple snail</name>
    <dbReference type="NCBI Taxonomy" id="400727"/>
    <lineage>
        <taxon>Eukaryota</taxon>
        <taxon>Metazoa</taxon>
        <taxon>Spiralia</taxon>
        <taxon>Lophotrochozoa</taxon>
        <taxon>Mollusca</taxon>
        <taxon>Gastropoda</taxon>
        <taxon>Caenogastropoda</taxon>
        <taxon>Architaenioglossa</taxon>
        <taxon>Ampullarioidea</taxon>
        <taxon>Ampullariidae</taxon>
        <taxon>Pomacea</taxon>
    </lineage>
</organism>
<proteinExistence type="inferred from homology"/>
<dbReference type="Proteomes" id="UP000245119">
    <property type="component" value="Linkage Group LG5"/>
</dbReference>
<accession>A0A2T7P9A9</accession>
<dbReference type="Pfam" id="PF07065">
    <property type="entry name" value="D123"/>
    <property type="match status" value="1"/>
</dbReference>
<dbReference type="AlphaFoldDB" id="A0A2T7P9A9"/>
<protein>
    <submittedName>
        <fullName evidence="2">Uncharacterized protein</fullName>
    </submittedName>
</protein>
<comment type="caution">
    <text evidence="2">The sequence shown here is derived from an EMBL/GenBank/DDBJ whole genome shotgun (WGS) entry which is preliminary data.</text>
</comment>
<dbReference type="STRING" id="400727.A0A2T7P9A9"/>
<keyword evidence="3" id="KW-1185">Reference proteome</keyword>
<dbReference type="OMA" id="VWVIEIN"/>
<dbReference type="PANTHER" id="PTHR15323:SF6">
    <property type="entry name" value="CELL DIVISION CYCLE PROTEIN 123 HOMOLOG"/>
    <property type="match status" value="1"/>
</dbReference>
<name>A0A2T7P9A9_POMCA</name>
<dbReference type="OrthoDB" id="360540at2759"/>
<gene>
    <name evidence="2" type="ORF">C0Q70_09247</name>
</gene>
<evidence type="ECO:0000256" key="1">
    <source>
        <dbReference type="ARBA" id="ARBA00011047"/>
    </source>
</evidence>
<dbReference type="PANTHER" id="PTHR15323">
    <property type="entry name" value="D123 PROTEIN"/>
    <property type="match status" value="1"/>
</dbReference>
<dbReference type="GO" id="GO:0005737">
    <property type="term" value="C:cytoplasm"/>
    <property type="evidence" value="ECO:0007669"/>
    <property type="project" value="TreeGrafter"/>
</dbReference>
<comment type="similarity">
    <text evidence="1">Belongs to the CDC123 family.</text>
</comment>
<reference evidence="2 3" key="1">
    <citation type="submission" date="2018-04" db="EMBL/GenBank/DDBJ databases">
        <title>The genome of golden apple snail Pomacea canaliculata provides insight into stress tolerance and invasive adaptation.</title>
        <authorList>
            <person name="Liu C."/>
            <person name="Liu B."/>
            <person name="Ren Y."/>
            <person name="Zhang Y."/>
            <person name="Wang H."/>
            <person name="Li S."/>
            <person name="Jiang F."/>
            <person name="Yin L."/>
            <person name="Zhang G."/>
            <person name="Qian W."/>
            <person name="Fan W."/>
        </authorList>
    </citation>
    <scope>NUCLEOTIDE SEQUENCE [LARGE SCALE GENOMIC DNA]</scope>
    <source>
        <strain evidence="2">SZHN2017</strain>
        <tissue evidence="2">Muscle</tissue>
    </source>
</reference>
<sequence>MDDLKQLLKSVKLRKPSEPTRDYSNPKTAGFLLPSEIREYQENVLNFNAEKWLEILQDITFPTEYCPLYLKEAETIVAVYDRLYKNLDDSLKAAVDWKQNLSSAEMDLVKEMESRLQKVMDNFLTSDSDYLFVKTSSRSAKDAPLAQERFKEMYLDLLSKETEGAERNENIKVMCLLKAAFMAMRVRSSSEVMDMMMRSERIHQDLTLALEFREKFCENFVVRTFVDIDVDMEFRGFVFQGVLTAVSQYNYLIFSPKLVEQKEILQARIEKFYAEIIRPKLESSYFEKIFIIDFAVGRKDQRLWVIEINPFLVTTDAALFSWEHERSILEGKEGFHFRITTRPKPGAKTMLPHSVKALMAL</sequence>